<proteinExistence type="predicted"/>
<dbReference type="PANTHER" id="PTHR30399">
    <property type="entry name" value="UNCHARACTERIZED PROTEIN YGJP"/>
    <property type="match status" value="1"/>
</dbReference>
<protein>
    <submittedName>
        <fullName evidence="2">M48 family metallopeptidase</fullName>
    </submittedName>
</protein>
<reference evidence="2" key="1">
    <citation type="submission" date="2020-10" db="EMBL/GenBank/DDBJ databases">
        <authorList>
            <person name="Gilroy R."/>
        </authorList>
    </citation>
    <scope>NUCLEOTIDE SEQUENCE</scope>
    <source>
        <strain evidence="2">35461</strain>
    </source>
</reference>
<evidence type="ECO:0000313" key="2">
    <source>
        <dbReference type="EMBL" id="HIV09878.1"/>
    </source>
</evidence>
<comment type="caution">
    <text evidence="2">The sequence shown here is derived from an EMBL/GenBank/DDBJ whole genome shotgun (WGS) entry which is preliminary data.</text>
</comment>
<sequence length="230" mass="25857">MYKEEPSPVAGFRGYRVRTFRQSRANLAERTQQGRVVHFVPWKGVAGVFLSAQEFPADAAALEAAWQAAGAPPVRLPKSGEAVLFGRVLPVRTLPFAGYDDLVEEPDGLCLACKGRPDPEDVAERVEAYRRATLLARAHALLEGWGDRLTRRPAEVLVWPRLKNRTLGQCMRSGEIRLNPRLADWPEAILEETLAHEVTHLTHFNHSPAFWRALSALLPDWLPRSLVHYL</sequence>
<evidence type="ECO:0000313" key="3">
    <source>
        <dbReference type="Proteomes" id="UP000886845"/>
    </source>
</evidence>
<dbReference type="AlphaFoldDB" id="A0A9D1NNW6"/>
<dbReference type="Proteomes" id="UP000886845">
    <property type="component" value="Unassembled WGS sequence"/>
</dbReference>
<dbReference type="EMBL" id="DVOR01000230">
    <property type="protein sequence ID" value="HIV09878.1"/>
    <property type="molecule type" value="Genomic_DNA"/>
</dbReference>
<feature type="domain" description="YgjP-like metallopeptidase" evidence="1">
    <location>
        <begin position="85"/>
        <end position="222"/>
    </location>
</feature>
<dbReference type="InterPro" id="IPR053136">
    <property type="entry name" value="UTP_pyrophosphatase-like"/>
</dbReference>
<accession>A0A9D1NNW6</accession>
<organism evidence="2 3">
    <name type="scientific">Candidatus Spyradenecus faecavium</name>
    <dbReference type="NCBI Taxonomy" id="2840947"/>
    <lineage>
        <taxon>Bacteria</taxon>
        <taxon>Pseudomonadati</taxon>
        <taxon>Lentisphaerota</taxon>
        <taxon>Lentisphaeria</taxon>
        <taxon>Lentisphaerales</taxon>
        <taxon>Lentisphaeraceae</taxon>
        <taxon>Lentisphaeraceae incertae sedis</taxon>
        <taxon>Candidatus Spyradenecus</taxon>
    </lineage>
</organism>
<evidence type="ECO:0000259" key="1">
    <source>
        <dbReference type="Pfam" id="PF01863"/>
    </source>
</evidence>
<gene>
    <name evidence="2" type="ORF">IAC79_07190</name>
</gene>
<dbReference type="Gene3D" id="3.30.2010.10">
    <property type="entry name" value="Metalloproteases ('zincins'), catalytic domain"/>
    <property type="match status" value="1"/>
</dbReference>
<reference evidence="2" key="2">
    <citation type="journal article" date="2021" name="PeerJ">
        <title>Extensive microbial diversity within the chicken gut microbiome revealed by metagenomics and culture.</title>
        <authorList>
            <person name="Gilroy R."/>
            <person name="Ravi A."/>
            <person name="Getino M."/>
            <person name="Pursley I."/>
            <person name="Horton D.L."/>
            <person name="Alikhan N.F."/>
            <person name="Baker D."/>
            <person name="Gharbi K."/>
            <person name="Hall N."/>
            <person name="Watson M."/>
            <person name="Adriaenssens E.M."/>
            <person name="Foster-Nyarko E."/>
            <person name="Jarju S."/>
            <person name="Secka A."/>
            <person name="Antonio M."/>
            <person name="Oren A."/>
            <person name="Chaudhuri R.R."/>
            <person name="La Ragione R."/>
            <person name="Hildebrand F."/>
            <person name="Pallen M.J."/>
        </authorList>
    </citation>
    <scope>NUCLEOTIDE SEQUENCE</scope>
    <source>
        <strain evidence="2">35461</strain>
    </source>
</reference>
<dbReference type="Pfam" id="PF01863">
    <property type="entry name" value="YgjP-like"/>
    <property type="match status" value="1"/>
</dbReference>
<dbReference type="CDD" id="cd07344">
    <property type="entry name" value="M48_yhfN_like"/>
    <property type="match status" value="1"/>
</dbReference>
<dbReference type="InterPro" id="IPR002725">
    <property type="entry name" value="YgjP-like_metallopeptidase"/>
</dbReference>
<dbReference type="PANTHER" id="PTHR30399:SF1">
    <property type="entry name" value="UTP PYROPHOSPHATASE"/>
    <property type="match status" value="1"/>
</dbReference>
<name>A0A9D1NNW6_9BACT</name>